<comment type="subcellular location">
    <subcellularLocation>
        <location evidence="2">Cell inner membrane</location>
        <topology evidence="2">Multi-pass membrane protein</topology>
    </subcellularLocation>
</comment>
<dbReference type="Proteomes" id="UP000248259">
    <property type="component" value="Unassembled WGS sequence"/>
</dbReference>
<proteinExistence type="predicted"/>
<dbReference type="FunFam" id="1.10.287.130:FF:000049">
    <property type="entry name" value="C4-dicarboxylate transport sensor protein DctB"/>
    <property type="match status" value="1"/>
</dbReference>
<keyword evidence="10 18" id="KW-0418">Kinase</keyword>
<dbReference type="SUPFAM" id="SSF103190">
    <property type="entry name" value="Sensory domain-like"/>
    <property type="match status" value="1"/>
</dbReference>
<dbReference type="InterPro" id="IPR017055">
    <property type="entry name" value="Sig_transdc_His_kinase_DctB"/>
</dbReference>
<dbReference type="GO" id="GO:0005886">
    <property type="term" value="C:plasma membrane"/>
    <property type="evidence" value="ECO:0007669"/>
    <property type="project" value="UniProtKB-SubCell"/>
</dbReference>
<dbReference type="CDD" id="cd00082">
    <property type="entry name" value="HisKA"/>
    <property type="match status" value="1"/>
</dbReference>
<dbReference type="SMART" id="SM00387">
    <property type="entry name" value="HATPase_c"/>
    <property type="match status" value="1"/>
</dbReference>
<evidence type="ECO:0000313" key="18">
    <source>
        <dbReference type="EMBL" id="PZA15619.1"/>
    </source>
</evidence>
<evidence type="ECO:0000313" key="19">
    <source>
        <dbReference type="Proteomes" id="UP000248259"/>
    </source>
</evidence>
<dbReference type="InterPro" id="IPR036890">
    <property type="entry name" value="HATPase_C_sf"/>
</dbReference>
<dbReference type="Gene3D" id="1.10.287.130">
    <property type="match status" value="1"/>
</dbReference>
<keyword evidence="8 16" id="KW-0812">Transmembrane</keyword>
<dbReference type="Pfam" id="PF00512">
    <property type="entry name" value="HisKA"/>
    <property type="match status" value="1"/>
</dbReference>
<dbReference type="InterPro" id="IPR029151">
    <property type="entry name" value="Sensor-like_sf"/>
</dbReference>
<keyword evidence="9" id="KW-0547">Nucleotide-binding</keyword>
<evidence type="ECO:0000256" key="8">
    <source>
        <dbReference type="ARBA" id="ARBA00022692"/>
    </source>
</evidence>
<dbReference type="CDD" id="cd12914">
    <property type="entry name" value="PDC1_DGC_like"/>
    <property type="match status" value="1"/>
</dbReference>
<keyword evidence="5" id="KW-0997">Cell inner membrane</keyword>
<dbReference type="Gene3D" id="3.30.450.20">
    <property type="entry name" value="PAS domain"/>
    <property type="match status" value="2"/>
</dbReference>
<dbReference type="InterPro" id="IPR003594">
    <property type="entry name" value="HATPase_dom"/>
</dbReference>
<evidence type="ECO:0000256" key="1">
    <source>
        <dbReference type="ARBA" id="ARBA00000085"/>
    </source>
</evidence>
<dbReference type="PIRSF" id="PIRSF036431">
    <property type="entry name" value="STHK_DctB"/>
    <property type="match status" value="1"/>
</dbReference>
<dbReference type="GO" id="GO:0000155">
    <property type="term" value="F:phosphorelay sensor kinase activity"/>
    <property type="evidence" value="ECO:0007669"/>
    <property type="project" value="InterPro"/>
</dbReference>
<protein>
    <recommendedName>
        <fullName evidence="15">C4-dicarboxylate transport sensor protein DctB</fullName>
        <ecNumber evidence="3">2.7.13.3</ecNumber>
    </recommendedName>
</protein>
<dbReference type="Pfam" id="PF02743">
    <property type="entry name" value="dCache_1"/>
    <property type="match status" value="1"/>
</dbReference>
<evidence type="ECO:0000256" key="10">
    <source>
        <dbReference type="ARBA" id="ARBA00022777"/>
    </source>
</evidence>
<dbReference type="InterPro" id="IPR004358">
    <property type="entry name" value="Sig_transdc_His_kin-like_C"/>
</dbReference>
<dbReference type="SUPFAM" id="SSF55874">
    <property type="entry name" value="ATPase domain of HSP90 chaperone/DNA topoisomerase II/histidine kinase"/>
    <property type="match status" value="1"/>
</dbReference>
<dbReference type="OrthoDB" id="9772100at2"/>
<evidence type="ECO:0000256" key="13">
    <source>
        <dbReference type="ARBA" id="ARBA00023012"/>
    </source>
</evidence>
<dbReference type="SMART" id="SM00388">
    <property type="entry name" value="HisKA"/>
    <property type="match status" value="1"/>
</dbReference>
<feature type="transmembrane region" description="Helical" evidence="16">
    <location>
        <begin position="308"/>
        <end position="330"/>
    </location>
</feature>
<dbReference type="InterPro" id="IPR033479">
    <property type="entry name" value="dCache_1"/>
</dbReference>
<evidence type="ECO:0000256" key="4">
    <source>
        <dbReference type="ARBA" id="ARBA00022475"/>
    </source>
</evidence>
<evidence type="ECO:0000256" key="16">
    <source>
        <dbReference type="SAM" id="Phobius"/>
    </source>
</evidence>
<dbReference type="EMBL" id="QKOE01000012">
    <property type="protein sequence ID" value="PZA15619.1"/>
    <property type="molecule type" value="Genomic_DNA"/>
</dbReference>
<name>A0A323USZ3_9RHOO</name>
<keyword evidence="6" id="KW-0597">Phosphoprotein</keyword>
<evidence type="ECO:0000256" key="11">
    <source>
        <dbReference type="ARBA" id="ARBA00022840"/>
    </source>
</evidence>
<sequence length="620" mass="67484">MAGSPLCGRVARSQSMDAERLHSGGPRGGRLQRLLVALLLVLPVFWAAHSYRFKLELDAVATHAQQRLALLSASLDAELLRFESLPAVLAQHPQLKTLLLDPYDAAQIDLTNRLLESVNDRTGAGMLYLIDPGGNTLAASNWRRPDSFVGENYAFRPYFQQAIDGGVGQFFAVGATTRVPGFFIAHPVRDGDRVLGVIAVKIELDQLENTWAAGGESVMVVDRHGVVALSSVAAWRFAALAPLAETSRRVLDQTRQYFTAPLNPLPLEWLDGRRLSLSGKEFLTVARPVPWVDWEMLMLNDTGAARRAAWSTVLAVALVLSVLVVVVLYLRLRARRMRERLAAQGVLERTVAERTADLADSNARLTREIAERVSAEQKLRGAQRALIEADRLAALGQMAAGVAHELNQPLAALRTFAGNGLILLDRHKTEALRDNLQQMIGLVERMARLTSQLKVFASRQQTTGGSASARAATQVVAGWLRERLDRARIVLELQGEDHAFPLQSQALEQVLSNLVGNAVDALDGRGDGRIVIRTGLQDGRLWLEVEDNGPGIDPDVRERILQPFFSTKPLGQGLGLGLSIVSDLVGGSGGRLEVAAREGGGTVMRVSWDAATAQQAEKDV</sequence>
<dbReference type="AlphaFoldDB" id="A0A323USZ3"/>
<keyword evidence="14 16" id="KW-0472">Membrane</keyword>
<keyword evidence="19" id="KW-1185">Reference proteome</keyword>
<keyword evidence="4" id="KW-1003">Cell membrane</keyword>
<dbReference type="InterPro" id="IPR003661">
    <property type="entry name" value="HisK_dim/P_dom"/>
</dbReference>
<keyword evidence="11" id="KW-0067">ATP-binding</keyword>
<dbReference type="PANTHER" id="PTHR43065">
    <property type="entry name" value="SENSOR HISTIDINE KINASE"/>
    <property type="match status" value="1"/>
</dbReference>
<comment type="catalytic activity">
    <reaction evidence="1">
        <text>ATP + protein L-histidine = ADP + protein N-phospho-L-histidine.</text>
        <dbReference type="EC" id="2.7.13.3"/>
    </reaction>
</comment>
<comment type="caution">
    <text evidence="18">The sequence shown here is derived from an EMBL/GenBank/DDBJ whole genome shotgun (WGS) entry which is preliminary data.</text>
</comment>
<reference evidence="18 19" key="1">
    <citation type="submission" date="2018-06" db="EMBL/GenBank/DDBJ databases">
        <title>Azoarcus communis strain SWub3 genome.</title>
        <authorList>
            <person name="Zorraquino Salvo V."/>
            <person name="Toubiana D."/>
            <person name="Blumwald E."/>
        </authorList>
    </citation>
    <scope>NUCLEOTIDE SEQUENCE [LARGE SCALE GENOMIC DNA]</scope>
    <source>
        <strain evidence="18 19">SWub3</strain>
    </source>
</reference>
<evidence type="ECO:0000256" key="14">
    <source>
        <dbReference type="ARBA" id="ARBA00023136"/>
    </source>
</evidence>
<dbReference type="Gene3D" id="6.10.250.3020">
    <property type="match status" value="1"/>
</dbReference>
<keyword evidence="13" id="KW-0902">Two-component regulatory system</keyword>
<dbReference type="GO" id="GO:0005524">
    <property type="term" value="F:ATP binding"/>
    <property type="evidence" value="ECO:0007669"/>
    <property type="project" value="UniProtKB-KW"/>
</dbReference>
<keyword evidence="12 16" id="KW-1133">Transmembrane helix</keyword>
<keyword evidence="7" id="KW-0808">Transferase</keyword>
<organism evidence="18 19">
    <name type="scientific">Parazoarcus communis SWub3 = DSM 12120</name>
    <dbReference type="NCBI Taxonomy" id="1121029"/>
    <lineage>
        <taxon>Bacteria</taxon>
        <taxon>Pseudomonadati</taxon>
        <taxon>Pseudomonadota</taxon>
        <taxon>Betaproteobacteria</taxon>
        <taxon>Rhodocyclales</taxon>
        <taxon>Zoogloeaceae</taxon>
        <taxon>Parazoarcus</taxon>
    </lineage>
</organism>
<evidence type="ECO:0000256" key="12">
    <source>
        <dbReference type="ARBA" id="ARBA00022989"/>
    </source>
</evidence>
<evidence type="ECO:0000259" key="17">
    <source>
        <dbReference type="PROSITE" id="PS50109"/>
    </source>
</evidence>
<dbReference type="Gene3D" id="3.30.565.10">
    <property type="entry name" value="Histidine kinase-like ATPase, C-terminal domain"/>
    <property type="match status" value="1"/>
</dbReference>
<dbReference type="SUPFAM" id="SSF47384">
    <property type="entry name" value="Homodimeric domain of signal transducing histidine kinase"/>
    <property type="match status" value="1"/>
</dbReference>
<dbReference type="PRINTS" id="PR00344">
    <property type="entry name" value="BCTRLSENSOR"/>
</dbReference>
<evidence type="ECO:0000256" key="5">
    <source>
        <dbReference type="ARBA" id="ARBA00022519"/>
    </source>
</evidence>
<dbReference type="EC" id="2.7.13.3" evidence="3"/>
<gene>
    <name evidence="18" type="ORF">DNK49_15530</name>
</gene>
<evidence type="ECO:0000256" key="9">
    <source>
        <dbReference type="ARBA" id="ARBA00022741"/>
    </source>
</evidence>
<evidence type="ECO:0000256" key="3">
    <source>
        <dbReference type="ARBA" id="ARBA00012438"/>
    </source>
</evidence>
<dbReference type="PANTHER" id="PTHR43065:SF46">
    <property type="entry name" value="C4-DICARBOXYLATE TRANSPORT SENSOR PROTEIN DCTB"/>
    <property type="match status" value="1"/>
</dbReference>
<dbReference type="InterPro" id="IPR036097">
    <property type="entry name" value="HisK_dim/P_sf"/>
</dbReference>
<accession>A0A323USZ3</accession>
<evidence type="ECO:0000256" key="6">
    <source>
        <dbReference type="ARBA" id="ARBA00022553"/>
    </source>
</evidence>
<evidence type="ECO:0000256" key="7">
    <source>
        <dbReference type="ARBA" id="ARBA00022679"/>
    </source>
</evidence>
<dbReference type="FunFam" id="3.30.450.20:FF:000127">
    <property type="entry name" value="C4-dicarboxylate transport sensor protein"/>
    <property type="match status" value="1"/>
</dbReference>
<evidence type="ECO:0000256" key="15">
    <source>
        <dbReference type="ARBA" id="ARBA00073143"/>
    </source>
</evidence>
<dbReference type="InterPro" id="IPR005467">
    <property type="entry name" value="His_kinase_dom"/>
</dbReference>
<dbReference type="PROSITE" id="PS50109">
    <property type="entry name" value="HIS_KIN"/>
    <property type="match status" value="1"/>
</dbReference>
<feature type="domain" description="Histidine kinase" evidence="17">
    <location>
        <begin position="401"/>
        <end position="612"/>
    </location>
</feature>
<evidence type="ECO:0000256" key="2">
    <source>
        <dbReference type="ARBA" id="ARBA00004429"/>
    </source>
</evidence>
<dbReference type="Pfam" id="PF02518">
    <property type="entry name" value="HATPase_c"/>
    <property type="match status" value="1"/>
</dbReference>